<evidence type="ECO:0000313" key="5">
    <source>
        <dbReference type="Proteomes" id="UP001595696"/>
    </source>
</evidence>
<dbReference type="NCBIfam" id="NF001269">
    <property type="entry name" value="PRK00228.2-1"/>
    <property type="match status" value="1"/>
</dbReference>
<comment type="similarity">
    <text evidence="1 2">Belongs to the UPF0301 (AlgH) family.</text>
</comment>
<evidence type="ECO:0000256" key="1">
    <source>
        <dbReference type="ARBA" id="ARBA00009600"/>
    </source>
</evidence>
<dbReference type="Proteomes" id="UP001595696">
    <property type="component" value="Unassembled WGS sequence"/>
</dbReference>
<dbReference type="NCBIfam" id="NF001272">
    <property type="entry name" value="PRK00228.2-4"/>
    <property type="match status" value="1"/>
</dbReference>
<dbReference type="RefSeq" id="WP_378613356.1">
    <property type="nucleotide sequence ID" value="NZ_JBHSAX010000014.1"/>
</dbReference>
<dbReference type="InterPro" id="IPR003774">
    <property type="entry name" value="AlgH-like"/>
</dbReference>
<comment type="caution">
    <text evidence="4">The sequence shown here is derived from an EMBL/GenBank/DDBJ whole genome shotgun (WGS) entry which is preliminary data.</text>
</comment>
<dbReference type="PANTHER" id="PTHR30327:SF1">
    <property type="entry name" value="UPF0301 PROTEIN YQGE"/>
    <property type="match status" value="1"/>
</dbReference>
<name>A0ABV8DW74_9NOCA</name>
<accession>A0ABV8DW74</accession>
<feature type="region of interest" description="Disordered" evidence="3">
    <location>
        <begin position="1"/>
        <end position="26"/>
    </location>
</feature>
<evidence type="ECO:0000256" key="2">
    <source>
        <dbReference type="HAMAP-Rule" id="MF_00758"/>
    </source>
</evidence>
<dbReference type="SUPFAM" id="SSF143456">
    <property type="entry name" value="VC0467-like"/>
    <property type="match status" value="1"/>
</dbReference>
<keyword evidence="5" id="KW-1185">Reference proteome</keyword>
<dbReference type="EMBL" id="JBHSAX010000014">
    <property type="protein sequence ID" value="MFC3963607.1"/>
    <property type="molecule type" value="Genomic_DNA"/>
</dbReference>
<gene>
    <name evidence="4" type="ORF">ACFO0B_16570</name>
</gene>
<protein>
    <recommendedName>
        <fullName evidence="2">UPF0301 protein ACFO0B_16570</fullName>
    </recommendedName>
</protein>
<dbReference type="Pfam" id="PF02622">
    <property type="entry name" value="DUF179"/>
    <property type="match status" value="1"/>
</dbReference>
<dbReference type="PANTHER" id="PTHR30327">
    <property type="entry name" value="UNCHARACTERIZED PROTEIN YQGE"/>
    <property type="match status" value="1"/>
</dbReference>
<dbReference type="HAMAP" id="MF_00758">
    <property type="entry name" value="UPF0301"/>
    <property type="match status" value="1"/>
</dbReference>
<organism evidence="4 5">
    <name type="scientific">Nocardia jiangsuensis</name>
    <dbReference type="NCBI Taxonomy" id="1691563"/>
    <lineage>
        <taxon>Bacteria</taxon>
        <taxon>Bacillati</taxon>
        <taxon>Actinomycetota</taxon>
        <taxon>Actinomycetes</taxon>
        <taxon>Mycobacteriales</taxon>
        <taxon>Nocardiaceae</taxon>
        <taxon>Nocardia</taxon>
    </lineage>
</organism>
<proteinExistence type="inferred from homology"/>
<evidence type="ECO:0000313" key="4">
    <source>
        <dbReference type="EMBL" id="MFC3963607.1"/>
    </source>
</evidence>
<evidence type="ECO:0000256" key="3">
    <source>
        <dbReference type="SAM" id="MobiDB-lite"/>
    </source>
</evidence>
<dbReference type="Gene3D" id="3.40.1740.10">
    <property type="entry name" value="VC0467-like"/>
    <property type="match status" value="1"/>
</dbReference>
<reference evidence="5" key="1">
    <citation type="journal article" date="2019" name="Int. J. Syst. Evol. Microbiol.">
        <title>The Global Catalogue of Microorganisms (GCM) 10K type strain sequencing project: providing services to taxonomists for standard genome sequencing and annotation.</title>
        <authorList>
            <consortium name="The Broad Institute Genomics Platform"/>
            <consortium name="The Broad Institute Genome Sequencing Center for Infectious Disease"/>
            <person name="Wu L."/>
            <person name="Ma J."/>
        </authorList>
    </citation>
    <scope>NUCLEOTIDE SEQUENCE [LARGE SCALE GENOMIC DNA]</scope>
    <source>
        <strain evidence="5">CGMCC 4.7330</strain>
    </source>
</reference>
<sequence length="213" mass="23113">MARADDPDDRRTRGHGDHGRRDHRPGESVVRAGSLLVSAIDLAEPTFRRTVIYVIEHNEAGSLGVVLNRPSDTAVHDVLPRWSEVVSVPQTLFVGGPVKRDAALCVATVRVGVSIAGVNGLRRVDGRVVLVDLDADPAEIGPLIEGARIFAGYAGWTFGQLEGELDNHDWYVVSALPADPIAPGRPDLWAQVLRRQPLPLSLLASHPIELERN</sequence>